<proteinExistence type="predicted"/>
<evidence type="ECO:0000256" key="1">
    <source>
        <dbReference type="SAM" id="MobiDB-lite"/>
    </source>
</evidence>
<keyword evidence="3" id="KW-1185">Reference proteome</keyword>
<organism evidence="2 3">
    <name type="scientific">Azospirillum oleiclasticum</name>
    <dbReference type="NCBI Taxonomy" id="2735135"/>
    <lineage>
        <taxon>Bacteria</taxon>
        <taxon>Pseudomonadati</taxon>
        <taxon>Pseudomonadota</taxon>
        <taxon>Alphaproteobacteria</taxon>
        <taxon>Rhodospirillales</taxon>
        <taxon>Azospirillaceae</taxon>
        <taxon>Azospirillum</taxon>
    </lineage>
</organism>
<comment type="caution">
    <text evidence="2">The sequence shown here is derived from an EMBL/GenBank/DDBJ whole genome shotgun (WGS) entry which is preliminary data.</text>
</comment>
<sequence length="285" mass="31200">MPTRDHIVTLRLSAGGCRYDVRVNDVPVFQDLEHGHPMTASMLVNESIAPGANALSIRMLPPPGESALVEDSRVEAVLTIRPHTRPKGDDVALTTLSLRGGRPRPEDAVADSTPPGGTSWGSVGAADAAPLPPAGLAARRTVSFALPAHAWRWLSSDRIPDDDATRRELERRYSRIRDLLAEGRTDWIPTTMRERHQEMALALFEAPEAVEAANGLFAAARDPGLSLHPLELPDAEMQVFGDGRLARLVRWDGRPLIVFVARDGSGADYFPITFRRQGADWILCR</sequence>
<accession>A0ABX2TF23</accession>
<dbReference type="RefSeq" id="WP_180283059.1">
    <property type="nucleotide sequence ID" value="NZ_JABFDB010000011.1"/>
</dbReference>
<feature type="region of interest" description="Disordered" evidence="1">
    <location>
        <begin position="97"/>
        <end position="119"/>
    </location>
</feature>
<protein>
    <submittedName>
        <fullName evidence="2">Uncharacterized protein</fullName>
    </submittedName>
</protein>
<dbReference type="Proteomes" id="UP000584642">
    <property type="component" value="Unassembled WGS sequence"/>
</dbReference>
<reference evidence="2 3" key="1">
    <citation type="submission" date="2020-05" db="EMBL/GenBank/DDBJ databases">
        <title>Azospirillum oleiclasticum sp. nov, a nitrogen-fixing and heavy crude oil-emulsifying bacterium isolated from the crude oil of Yumen Oilfield.</title>
        <authorList>
            <person name="Wu D."/>
            <person name="Cai M."/>
            <person name="Zhang X."/>
        </authorList>
    </citation>
    <scope>NUCLEOTIDE SEQUENCE [LARGE SCALE GENOMIC DNA]</scope>
    <source>
        <strain evidence="2 3">ROY-1-1-2</strain>
    </source>
</reference>
<evidence type="ECO:0000313" key="3">
    <source>
        <dbReference type="Proteomes" id="UP000584642"/>
    </source>
</evidence>
<evidence type="ECO:0000313" key="2">
    <source>
        <dbReference type="EMBL" id="NYZ21290.1"/>
    </source>
</evidence>
<name>A0ABX2TF23_9PROT</name>
<gene>
    <name evidence="2" type="ORF">HND93_16360</name>
</gene>
<dbReference type="EMBL" id="JABFDB010000011">
    <property type="protein sequence ID" value="NYZ21290.1"/>
    <property type="molecule type" value="Genomic_DNA"/>
</dbReference>